<name>A0A7W9W4R0_ARMRO</name>
<feature type="signal peptide" evidence="1">
    <location>
        <begin position="1"/>
        <end position="19"/>
    </location>
</feature>
<evidence type="ECO:0000313" key="2">
    <source>
        <dbReference type="EMBL" id="MBB6048241.1"/>
    </source>
</evidence>
<sequence>MNRRTLCLFLLALTGCGSAQEIPSLYSAWPLRKRSGGFTGTTTTITGGETLTLEPRRGVWKHADGSEERFEYTLSTVQDQQLLTRLDGTGIRYWLTQSTDQRQLTLTDAYVGDGYTYSFDRP</sequence>
<dbReference type="PROSITE" id="PS51257">
    <property type="entry name" value="PROKAR_LIPOPROTEIN"/>
    <property type="match status" value="1"/>
</dbReference>
<reference evidence="2 3" key="1">
    <citation type="submission" date="2020-08" db="EMBL/GenBank/DDBJ databases">
        <title>Genomic Encyclopedia of Type Strains, Phase IV (KMG-IV): sequencing the most valuable type-strain genomes for metagenomic binning, comparative biology and taxonomic classification.</title>
        <authorList>
            <person name="Goeker M."/>
        </authorList>
    </citation>
    <scope>NUCLEOTIDE SEQUENCE [LARGE SCALE GENOMIC DNA]</scope>
    <source>
        <strain evidence="2 3">DSM 23562</strain>
    </source>
</reference>
<evidence type="ECO:0008006" key="4">
    <source>
        <dbReference type="Google" id="ProtNLM"/>
    </source>
</evidence>
<dbReference type="Proteomes" id="UP000520814">
    <property type="component" value="Unassembled WGS sequence"/>
</dbReference>
<evidence type="ECO:0000313" key="3">
    <source>
        <dbReference type="Proteomes" id="UP000520814"/>
    </source>
</evidence>
<organism evidence="2 3">
    <name type="scientific">Armatimonas rosea</name>
    <dbReference type="NCBI Taxonomy" id="685828"/>
    <lineage>
        <taxon>Bacteria</taxon>
        <taxon>Bacillati</taxon>
        <taxon>Armatimonadota</taxon>
        <taxon>Armatimonadia</taxon>
        <taxon>Armatimonadales</taxon>
        <taxon>Armatimonadaceae</taxon>
        <taxon>Armatimonas</taxon>
    </lineage>
</organism>
<dbReference type="AlphaFoldDB" id="A0A7W9W4R0"/>
<gene>
    <name evidence="2" type="ORF">HNQ39_000003</name>
</gene>
<feature type="chain" id="PRO_5030745463" description="Lipocalin-like domain-containing protein" evidence="1">
    <location>
        <begin position="20"/>
        <end position="122"/>
    </location>
</feature>
<comment type="caution">
    <text evidence="2">The sequence shown here is derived from an EMBL/GenBank/DDBJ whole genome shotgun (WGS) entry which is preliminary data.</text>
</comment>
<evidence type="ECO:0000256" key="1">
    <source>
        <dbReference type="SAM" id="SignalP"/>
    </source>
</evidence>
<keyword evidence="1" id="KW-0732">Signal</keyword>
<dbReference type="RefSeq" id="WP_184191610.1">
    <property type="nucleotide sequence ID" value="NZ_JACHGW010000001.1"/>
</dbReference>
<keyword evidence="3" id="KW-1185">Reference proteome</keyword>
<accession>A0A7W9W4R0</accession>
<protein>
    <recommendedName>
        <fullName evidence="4">Lipocalin-like domain-containing protein</fullName>
    </recommendedName>
</protein>
<dbReference type="EMBL" id="JACHGW010000001">
    <property type="protein sequence ID" value="MBB6048241.1"/>
    <property type="molecule type" value="Genomic_DNA"/>
</dbReference>
<proteinExistence type="predicted"/>